<dbReference type="AlphaFoldDB" id="A0A397AFZ0"/>
<evidence type="ECO:0000313" key="2">
    <source>
        <dbReference type="Proteomes" id="UP000266239"/>
    </source>
</evidence>
<dbReference type="VEuPathDB" id="FungiDB:H257_00050"/>
<sequence>MIKRYTLFEGNADIAVTDDGMSFEYWAMDPELGAFDNFPVYHHFIDIPPLATSSPLTTLSKRCTCGRLQDALPPSGICPCGYMAIV</sequence>
<dbReference type="Proteomes" id="UP000266239">
    <property type="component" value="Unassembled WGS sequence"/>
</dbReference>
<evidence type="ECO:0000313" key="1">
    <source>
        <dbReference type="EMBL" id="RHY04689.1"/>
    </source>
</evidence>
<proteinExistence type="predicted"/>
<dbReference type="EMBL" id="QUTA01008128">
    <property type="protein sequence ID" value="RHY04689.1"/>
    <property type="molecule type" value="Genomic_DNA"/>
</dbReference>
<gene>
    <name evidence="1" type="ORF">DYB25_011417</name>
</gene>
<organism evidence="1 2">
    <name type="scientific">Aphanomyces astaci</name>
    <name type="common">Crayfish plague agent</name>
    <dbReference type="NCBI Taxonomy" id="112090"/>
    <lineage>
        <taxon>Eukaryota</taxon>
        <taxon>Sar</taxon>
        <taxon>Stramenopiles</taxon>
        <taxon>Oomycota</taxon>
        <taxon>Saprolegniomycetes</taxon>
        <taxon>Saprolegniales</taxon>
        <taxon>Verrucalvaceae</taxon>
        <taxon>Aphanomyces</taxon>
    </lineage>
</organism>
<comment type="caution">
    <text evidence="1">The sequence shown here is derived from an EMBL/GenBank/DDBJ whole genome shotgun (WGS) entry which is preliminary data.</text>
</comment>
<name>A0A397AFZ0_APHAT</name>
<protein>
    <submittedName>
        <fullName evidence="1">Uncharacterized protein</fullName>
    </submittedName>
</protein>
<reference evidence="1 2" key="1">
    <citation type="submission" date="2018-08" db="EMBL/GenBank/DDBJ databases">
        <title>Aphanomyces genome sequencing and annotation.</title>
        <authorList>
            <person name="Minardi D."/>
            <person name="Oidtmann B."/>
            <person name="Van Der Giezen M."/>
            <person name="Studholme D.J."/>
        </authorList>
    </citation>
    <scope>NUCLEOTIDE SEQUENCE [LARGE SCALE GENOMIC DNA]</scope>
    <source>
        <strain evidence="1 2">Yx</strain>
    </source>
</reference>
<accession>A0A397AFZ0</accession>